<comment type="caution">
    <text evidence="4">The sequence shown here is derived from an EMBL/GenBank/DDBJ whole genome shotgun (WGS) entry which is preliminary data.</text>
</comment>
<dbReference type="PANTHER" id="PTHR20858">
    <property type="entry name" value="PHOSPHOMETHYLPYRIMIDINE KINASE"/>
    <property type="match status" value="1"/>
</dbReference>
<dbReference type="EMBL" id="CAJRAU010000003">
    <property type="protein sequence ID" value="CAG5069683.1"/>
    <property type="molecule type" value="Genomic_DNA"/>
</dbReference>
<evidence type="ECO:0000313" key="5">
    <source>
        <dbReference type="Proteomes" id="UP000679725"/>
    </source>
</evidence>
<dbReference type="InterPro" id="IPR013749">
    <property type="entry name" value="PM/HMP-P_kinase-1"/>
</dbReference>
<comment type="pathway">
    <text evidence="1">Cofactor biosynthesis; thiamine diphosphate biosynthesis.</text>
</comment>
<organism evidence="4 5">
    <name type="scientific">Dyadobacter linearis</name>
    <dbReference type="NCBI Taxonomy" id="2823330"/>
    <lineage>
        <taxon>Bacteria</taxon>
        <taxon>Pseudomonadati</taxon>
        <taxon>Bacteroidota</taxon>
        <taxon>Cytophagia</taxon>
        <taxon>Cytophagales</taxon>
        <taxon>Spirosomataceae</taxon>
        <taxon>Dyadobacter</taxon>
    </lineage>
</organism>
<feature type="domain" description="Pyridoxamine kinase/Phosphomethylpyrimidine kinase" evidence="3">
    <location>
        <begin position="14"/>
        <end position="257"/>
    </location>
</feature>
<evidence type="ECO:0000313" key="4">
    <source>
        <dbReference type="EMBL" id="CAG5069683.1"/>
    </source>
</evidence>
<evidence type="ECO:0000259" key="3">
    <source>
        <dbReference type="Pfam" id="PF08543"/>
    </source>
</evidence>
<dbReference type="PANTHER" id="PTHR20858:SF17">
    <property type="entry name" value="HYDROXYMETHYLPYRIMIDINE_PHOSPHOMETHYLPYRIMIDINE KINASE THI20-RELATED"/>
    <property type="match status" value="1"/>
</dbReference>
<dbReference type="NCBIfam" id="TIGR00097">
    <property type="entry name" value="HMP-P_kinase"/>
    <property type="match status" value="1"/>
</dbReference>
<evidence type="ECO:0000256" key="1">
    <source>
        <dbReference type="ARBA" id="ARBA00004948"/>
    </source>
</evidence>
<keyword evidence="5" id="KW-1185">Reference proteome</keyword>
<proteinExistence type="predicted"/>
<dbReference type="InterPro" id="IPR004399">
    <property type="entry name" value="HMP/HMP-P_kinase_dom"/>
</dbReference>
<keyword evidence="4" id="KW-0418">Kinase</keyword>
<dbReference type="Gene3D" id="3.40.1190.20">
    <property type="match status" value="1"/>
</dbReference>
<name>A0ABN7R971_9BACT</name>
<evidence type="ECO:0000256" key="2">
    <source>
        <dbReference type="ARBA" id="ARBA00012135"/>
    </source>
</evidence>
<dbReference type="CDD" id="cd01169">
    <property type="entry name" value="HMPP_kinase"/>
    <property type="match status" value="1"/>
</dbReference>
<dbReference type="InterPro" id="IPR029056">
    <property type="entry name" value="Ribokinase-like"/>
</dbReference>
<dbReference type="GO" id="GO:0008902">
    <property type="term" value="F:hydroxymethylpyrimidine kinase activity"/>
    <property type="evidence" value="ECO:0007669"/>
    <property type="project" value="UniProtKB-EC"/>
</dbReference>
<reference evidence="4 5" key="1">
    <citation type="submission" date="2021-04" db="EMBL/GenBank/DDBJ databases">
        <authorList>
            <person name="Rodrigo-Torres L."/>
            <person name="Arahal R. D."/>
            <person name="Lucena T."/>
        </authorList>
    </citation>
    <scope>NUCLEOTIDE SEQUENCE [LARGE SCALE GENOMIC DNA]</scope>
    <source>
        <strain evidence="4 5">CECT 9623</strain>
    </source>
</reference>
<dbReference type="EC" id="2.7.1.49" evidence="2"/>
<accession>A0ABN7R971</accession>
<protein>
    <recommendedName>
        <fullName evidence="2">hydroxymethylpyrimidine kinase</fullName>
        <ecNumber evidence="2">2.7.1.49</ecNumber>
    </recommendedName>
</protein>
<keyword evidence="4" id="KW-0808">Transferase</keyword>
<gene>
    <name evidence="4" type="primary">thiD</name>
    <name evidence="4" type="ORF">DYBT9623_02419</name>
</gene>
<dbReference type="Pfam" id="PF08543">
    <property type="entry name" value="Phos_pyr_kin"/>
    <property type="match status" value="1"/>
</dbReference>
<sequence length="272" mass="28586">MTRYPTVLTIAGSDSGGGAGIQADLKTIAALGAYGASAITALTAQNTLGVSAIHAVPPAFLKAQLEAVFEDITVDAVKIGMVNTIEVALVISEIIEKYKPGFVVFDPVMVSTSGSRLIQEETVAVLWEALFSKVNLITPNLDEAQILISKQIETVEAMKAAAEEMVRRGCNAVLLKGGHLVGPVLSDIFARKNEDTLIFESEYIDSPNVHGTGCTLSSAIASFMATGYSLPEAIIFSKEYISGAIEAGKNITTGNGPGPLNHSFSPVPMQTI</sequence>
<dbReference type="RefSeq" id="WP_215233778.1">
    <property type="nucleotide sequence ID" value="NZ_CAJRAU010000003.1"/>
</dbReference>
<dbReference type="Proteomes" id="UP000679725">
    <property type="component" value="Unassembled WGS sequence"/>
</dbReference>
<dbReference type="SUPFAM" id="SSF53613">
    <property type="entry name" value="Ribokinase-like"/>
    <property type="match status" value="1"/>
</dbReference>